<dbReference type="AlphaFoldDB" id="A0A9N9PJS8"/>
<feature type="chain" id="PRO_5040225262" evidence="2">
    <location>
        <begin position="19"/>
        <end position="59"/>
    </location>
</feature>
<feature type="signal peptide" evidence="2">
    <location>
        <begin position="1"/>
        <end position="18"/>
    </location>
</feature>
<gene>
    <name evidence="3" type="ORF">HYFRA_00002124</name>
</gene>
<organism evidence="3 4">
    <name type="scientific">Hymenoscyphus fraxineus</name>
    <dbReference type="NCBI Taxonomy" id="746836"/>
    <lineage>
        <taxon>Eukaryota</taxon>
        <taxon>Fungi</taxon>
        <taxon>Dikarya</taxon>
        <taxon>Ascomycota</taxon>
        <taxon>Pezizomycotina</taxon>
        <taxon>Leotiomycetes</taxon>
        <taxon>Helotiales</taxon>
        <taxon>Helotiaceae</taxon>
        <taxon>Hymenoscyphus</taxon>
    </lineage>
</organism>
<protein>
    <submittedName>
        <fullName evidence="3">Uncharacterized protein</fullName>
    </submittedName>
</protein>
<name>A0A9N9PJS8_9HELO</name>
<accession>A0A9N9PJS8</accession>
<feature type="region of interest" description="Disordered" evidence="1">
    <location>
        <begin position="21"/>
        <end position="42"/>
    </location>
</feature>
<evidence type="ECO:0000313" key="3">
    <source>
        <dbReference type="EMBL" id="CAG8948996.1"/>
    </source>
</evidence>
<evidence type="ECO:0000256" key="2">
    <source>
        <dbReference type="SAM" id="SignalP"/>
    </source>
</evidence>
<sequence length="59" mass="6304">MKLQILSVFVALLATAAATPVPETQEEADECHSAAQDVTKRGSKTVQRKWGNGAITYAT</sequence>
<evidence type="ECO:0000313" key="4">
    <source>
        <dbReference type="Proteomes" id="UP000696280"/>
    </source>
</evidence>
<dbReference type="EMBL" id="CAJVRL010000001">
    <property type="protein sequence ID" value="CAG8948996.1"/>
    <property type="molecule type" value="Genomic_DNA"/>
</dbReference>
<keyword evidence="4" id="KW-1185">Reference proteome</keyword>
<proteinExistence type="predicted"/>
<comment type="caution">
    <text evidence="3">The sequence shown here is derived from an EMBL/GenBank/DDBJ whole genome shotgun (WGS) entry which is preliminary data.</text>
</comment>
<keyword evidence="2" id="KW-0732">Signal</keyword>
<dbReference type="Proteomes" id="UP000696280">
    <property type="component" value="Unassembled WGS sequence"/>
</dbReference>
<evidence type="ECO:0000256" key="1">
    <source>
        <dbReference type="SAM" id="MobiDB-lite"/>
    </source>
</evidence>
<reference evidence="3" key="1">
    <citation type="submission" date="2021-07" db="EMBL/GenBank/DDBJ databases">
        <authorList>
            <person name="Durling M."/>
        </authorList>
    </citation>
    <scope>NUCLEOTIDE SEQUENCE</scope>
</reference>